<dbReference type="Proteomes" id="UP000823674">
    <property type="component" value="Chromosome A06"/>
</dbReference>
<organism evidence="1 2">
    <name type="scientific">Brassica rapa subsp. trilocularis</name>
    <dbReference type="NCBI Taxonomy" id="1813537"/>
    <lineage>
        <taxon>Eukaryota</taxon>
        <taxon>Viridiplantae</taxon>
        <taxon>Streptophyta</taxon>
        <taxon>Embryophyta</taxon>
        <taxon>Tracheophyta</taxon>
        <taxon>Spermatophyta</taxon>
        <taxon>Magnoliopsida</taxon>
        <taxon>eudicotyledons</taxon>
        <taxon>Gunneridae</taxon>
        <taxon>Pentapetalae</taxon>
        <taxon>rosids</taxon>
        <taxon>malvids</taxon>
        <taxon>Brassicales</taxon>
        <taxon>Brassicaceae</taxon>
        <taxon>Brassiceae</taxon>
        <taxon>Brassica</taxon>
    </lineage>
</organism>
<keyword evidence="2" id="KW-1185">Reference proteome</keyword>
<proteinExistence type="predicted"/>
<evidence type="ECO:0000313" key="2">
    <source>
        <dbReference type="Proteomes" id="UP000823674"/>
    </source>
</evidence>
<sequence length="272" mass="30063">MVNSGLSQAYSPYDKQGNIFLVKVDYTWIPYTCERCGCLGYKEKRCLQPLKTPENSILVSNSVAISDDVPIVDIDIIIQYNENAASSTSTFQQKELSDQERLPSANLAYEAPTIQNQSSELDGLLVTSQQKKFTTVKTAPSSATGLISDNEPLVVASDASTEGQVTPAARFNAISFSLQIQQDNPTAKLIHFYIPISRFSVCSHYNTFSGNFSIKQYQQGGDVDEVEIEPMSSLGLKRGGRETKLPIKYQDIEWKTVQERGNHGHRGCGSKC</sequence>
<reference evidence="1 2" key="1">
    <citation type="submission" date="2021-03" db="EMBL/GenBank/DDBJ databases">
        <authorList>
            <person name="King G.J."/>
            <person name="Bancroft I."/>
            <person name="Baten A."/>
            <person name="Bloomfield J."/>
            <person name="Borpatragohain P."/>
            <person name="He Z."/>
            <person name="Irish N."/>
            <person name="Irwin J."/>
            <person name="Liu K."/>
            <person name="Mauleon R.P."/>
            <person name="Moore J."/>
            <person name="Morris R."/>
            <person name="Ostergaard L."/>
            <person name="Wang B."/>
            <person name="Wells R."/>
        </authorList>
    </citation>
    <scope>NUCLEOTIDE SEQUENCE [LARGE SCALE GENOMIC DNA]</scope>
    <source>
        <strain evidence="1">R-o-18</strain>
        <tissue evidence="1">Leaf</tissue>
    </source>
</reference>
<evidence type="ECO:0000313" key="1">
    <source>
        <dbReference type="EMBL" id="KAG5391787.1"/>
    </source>
</evidence>
<evidence type="ECO:0008006" key="3">
    <source>
        <dbReference type="Google" id="ProtNLM"/>
    </source>
</evidence>
<name>A0ABQ7LYY8_BRACM</name>
<protein>
    <recommendedName>
        <fullName evidence="3">Zinc knuckle CX2CX4HX4C domain-containing protein</fullName>
    </recommendedName>
</protein>
<accession>A0ABQ7LYY8</accession>
<gene>
    <name evidence="1" type="primary">A06p008490.1_BraROA</name>
    <name evidence="1" type="ORF">IGI04_021750</name>
</gene>
<comment type="caution">
    <text evidence="1">The sequence shown here is derived from an EMBL/GenBank/DDBJ whole genome shotgun (WGS) entry which is preliminary data.</text>
</comment>
<dbReference type="EMBL" id="JADBGQ010000006">
    <property type="protein sequence ID" value="KAG5391787.1"/>
    <property type="molecule type" value="Genomic_DNA"/>
</dbReference>